<keyword evidence="2" id="KW-0158">Chromosome</keyword>
<dbReference type="PROSITE" id="PS50006">
    <property type="entry name" value="FHA_DOMAIN"/>
    <property type="match status" value="1"/>
</dbReference>
<evidence type="ECO:0000313" key="8">
    <source>
        <dbReference type="Proteomes" id="UP001431209"/>
    </source>
</evidence>
<name>A0AAW2YTQ5_9EUKA</name>
<feature type="region of interest" description="Disordered" evidence="4">
    <location>
        <begin position="1"/>
        <end position="24"/>
    </location>
</feature>
<feature type="domain" description="BRCT" evidence="6">
    <location>
        <begin position="63"/>
        <end position="116"/>
    </location>
</feature>
<dbReference type="InterPro" id="IPR036420">
    <property type="entry name" value="BRCT_dom_sf"/>
</dbReference>
<dbReference type="InterPro" id="IPR029060">
    <property type="entry name" value="PIN-like_dom_sf"/>
</dbReference>
<dbReference type="GO" id="GO:0005634">
    <property type="term" value="C:nucleus"/>
    <property type="evidence" value="ECO:0007669"/>
    <property type="project" value="TreeGrafter"/>
</dbReference>
<evidence type="ECO:0000256" key="4">
    <source>
        <dbReference type="SAM" id="MobiDB-lite"/>
    </source>
</evidence>
<dbReference type="SUPFAM" id="SSF49879">
    <property type="entry name" value="SMAD/FHA domain"/>
    <property type="match status" value="1"/>
</dbReference>
<evidence type="ECO:0000256" key="3">
    <source>
        <dbReference type="ARBA" id="ARBA00023306"/>
    </source>
</evidence>
<keyword evidence="8" id="KW-1185">Reference proteome</keyword>
<accession>A0AAW2YTQ5</accession>
<dbReference type="PROSITE" id="PS50172">
    <property type="entry name" value="BRCT"/>
    <property type="match status" value="2"/>
</dbReference>
<dbReference type="InterPro" id="IPR052626">
    <property type="entry name" value="SWT1_Regulator"/>
</dbReference>
<dbReference type="EMBL" id="JAOPGA020000660">
    <property type="protein sequence ID" value="KAL0480520.1"/>
    <property type="molecule type" value="Genomic_DNA"/>
</dbReference>
<dbReference type="Pfam" id="PF00533">
    <property type="entry name" value="BRCT"/>
    <property type="match status" value="1"/>
</dbReference>
<gene>
    <name evidence="7" type="ORF">AKO1_002347</name>
</gene>
<evidence type="ECO:0000256" key="2">
    <source>
        <dbReference type="ARBA" id="ARBA00022454"/>
    </source>
</evidence>
<dbReference type="GO" id="GO:0005694">
    <property type="term" value="C:chromosome"/>
    <property type="evidence" value="ECO:0007669"/>
    <property type="project" value="UniProtKB-SubCell"/>
</dbReference>
<comment type="caution">
    <text evidence="7">The sequence shown here is derived from an EMBL/GenBank/DDBJ whole genome shotgun (WGS) entry which is preliminary data.</text>
</comment>
<dbReference type="Gene3D" id="3.40.50.1010">
    <property type="entry name" value="5'-nuclease"/>
    <property type="match status" value="1"/>
</dbReference>
<dbReference type="SUPFAM" id="SSF88723">
    <property type="entry name" value="PIN domain-like"/>
    <property type="match status" value="1"/>
</dbReference>
<evidence type="ECO:0000256" key="1">
    <source>
        <dbReference type="ARBA" id="ARBA00004286"/>
    </source>
</evidence>
<proteinExistence type="predicted"/>
<dbReference type="PANTHER" id="PTHR16161:SF0">
    <property type="entry name" value="TRANSCRIPTIONAL PROTEIN SWT1"/>
    <property type="match status" value="1"/>
</dbReference>
<evidence type="ECO:0000259" key="5">
    <source>
        <dbReference type="PROSITE" id="PS50006"/>
    </source>
</evidence>
<dbReference type="Gene3D" id="2.60.200.20">
    <property type="match status" value="1"/>
</dbReference>
<sequence length="647" mass="73694">MKRKAIEYEPSEESEMESPPPKKSKMKEIVLGASSLNVDQQSIVADMAYSIPKVTFGASDFTKTTHLICLEKESSTCRRTLKVLFGILKGIFLLNIDWVNECLKHQEIVSESAYELTAKQCKGAKKARIAIKNKEDPLLHHKKAFLIGQTNLEGDVLIQLITLAGATLVRSYKQCDICIAGKLTFDEERTLTPLKNKPIVDEKWFTDSIYSYSVMDTSKYLVTLQHAATQSQDQVVPLVSETRVITQQTDTHFIVNGKSKIEKSTVRAIMRLASQEDISSCCSTLLIPLWHSANQRTFTLGRSSENDFYINDRKPAVVSRKHSRIIREGDTFKVVDNNSTNGTYVNSIRIKECVLQDGDTVHFGHDDGSAVINVRVNKVNSSCVYVFEKYNNEEHIVMAKQYQDMMKVEIEAVKKKLEEQFKKEHLEKMCDFENQKENLKKQAERFRAREVEFINKCIKTTSPTKQLRNNPASCDQMCNYAVVDTNCLLNNSSNECHVLSQNQKWECPLKSLMNQRKDTIIVIPFMVLMELDGLKKSRQPLVAQSARVAIDYLDKHFDKVRNASKLTVPSIVGQRASDEMSVKERGLPNNCPDDRILNCCLYFKDKVINKNQNIYLLTNDKNLRVKAAVHHCKAFGWSAYLNGIESR</sequence>
<feature type="domain" description="BRCT" evidence="6">
    <location>
        <begin position="134"/>
        <end position="222"/>
    </location>
</feature>
<evidence type="ECO:0000259" key="6">
    <source>
        <dbReference type="PROSITE" id="PS50172"/>
    </source>
</evidence>
<dbReference type="PANTHER" id="PTHR16161">
    <property type="entry name" value="TRANSCRIPTIONAL PROTEIN SWT1"/>
    <property type="match status" value="1"/>
</dbReference>
<organism evidence="7 8">
    <name type="scientific">Acrasis kona</name>
    <dbReference type="NCBI Taxonomy" id="1008807"/>
    <lineage>
        <taxon>Eukaryota</taxon>
        <taxon>Discoba</taxon>
        <taxon>Heterolobosea</taxon>
        <taxon>Tetramitia</taxon>
        <taxon>Eutetramitia</taxon>
        <taxon>Acrasidae</taxon>
        <taxon>Acrasis</taxon>
    </lineage>
</organism>
<evidence type="ECO:0000313" key="7">
    <source>
        <dbReference type="EMBL" id="KAL0480520.1"/>
    </source>
</evidence>
<protein>
    <submittedName>
        <fullName evidence="7">Transcriptional protein swt1</fullName>
    </submittedName>
</protein>
<keyword evidence="3" id="KW-0131">Cell cycle</keyword>
<dbReference type="InterPro" id="IPR002716">
    <property type="entry name" value="PIN_dom"/>
</dbReference>
<dbReference type="CDD" id="cd00060">
    <property type="entry name" value="FHA"/>
    <property type="match status" value="1"/>
</dbReference>
<dbReference type="SUPFAM" id="SSF52113">
    <property type="entry name" value="BRCT domain"/>
    <property type="match status" value="2"/>
</dbReference>
<dbReference type="InterPro" id="IPR008984">
    <property type="entry name" value="SMAD_FHA_dom_sf"/>
</dbReference>
<reference evidence="7 8" key="1">
    <citation type="submission" date="2024-03" db="EMBL/GenBank/DDBJ databases">
        <title>The Acrasis kona genome and developmental transcriptomes reveal deep origins of eukaryotic multicellular pathways.</title>
        <authorList>
            <person name="Sheikh S."/>
            <person name="Fu C.-J."/>
            <person name="Brown M.W."/>
            <person name="Baldauf S.L."/>
        </authorList>
    </citation>
    <scope>NUCLEOTIDE SEQUENCE [LARGE SCALE GENOMIC DNA]</scope>
    <source>
        <strain evidence="7 8">ATCC MYA-3509</strain>
    </source>
</reference>
<dbReference type="SMART" id="SM00292">
    <property type="entry name" value="BRCT"/>
    <property type="match status" value="2"/>
</dbReference>
<dbReference type="Pfam" id="PF13638">
    <property type="entry name" value="PIN_4"/>
    <property type="match status" value="1"/>
</dbReference>
<dbReference type="Pfam" id="PF00498">
    <property type="entry name" value="FHA"/>
    <property type="match status" value="1"/>
</dbReference>
<dbReference type="Gene3D" id="3.40.50.10190">
    <property type="entry name" value="BRCT domain"/>
    <property type="match status" value="2"/>
</dbReference>
<dbReference type="SMART" id="SM00670">
    <property type="entry name" value="PINc"/>
    <property type="match status" value="1"/>
</dbReference>
<dbReference type="InterPro" id="IPR000253">
    <property type="entry name" value="FHA_dom"/>
</dbReference>
<dbReference type="SMART" id="SM00240">
    <property type="entry name" value="FHA"/>
    <property type="match status" value="1"/>
</dbReference>
<feature type="domain" description="FHA" evidence="5">
    <location>
        <begin position="298"/>
        <end position="350"/>
    </location>
</feature>
<comment type="subcellular location">
    <subcellularLocation>
        <location evidence="1">Chromosome</location>
    </subcellularLocation>
</comment>
<dbReference type="Proteomes" id="UP001431209">
    <property type="component" value="Unassembled WGS sequence"/>
</dbReference>
<dbReference type="InterPro" id="IPR001357">
    <property type="entry name" value="BRCT_dom"/>
</dbReference>
<dbReference type="AlphaFoldDB" id="A0AAW2YTQ5"/>